<feature type="compositionally biased region" description="Gly residues" evidence="1">
    <location>
        <begin position="158"/>
        <end position="167"/>
    </location>
</feature>
<evidence type="ECO:0000313" key="4">
    <source>
        <dbReference type="Proteomes" id="UP000288805"/>
    </source>
</evidence>
<protein>
    <submittedName>
        <fullName evidence="3">Uncharacterized protein</fullName>
    </submittedName>
</protein>
<comment type="caution">
    <text evidence="3">The sequence shown here is derived from an EMBL/GenBank/DDBJ whole genome shotgun (WGS) entry which is preliminary data.</text>
</comment>
<accession>A0A438CYY3</accession>
<proteinExistence type="predicted"/>
<keyword evidence="2" id="KW-0472">Membrane</keyword>
<feature type="region of interest" description="Disordered" evidence="1">
    <location>
        <begin position="149"/>
        <end position="234"/>
    </location>
</feature>
<evidence type="ECO:0000256" key="2">
    <source>
        <dbReference type="SAM" id="Phobius"/>
    </source>
</evidence>
<dbReference type="AlphaFoldDB" id="A0A438CYY3"/>
<dbReference type="Proteomes" id="UP000288805">
    <property type="component" value="Unassembled WGS sequence"/>
</dbReference>
<feature type="transmembrane region" description="Helical" evidence="2">
    <location>
        <begin position="253"/>
        <end position="278"/>
    </location>
</feature>
<keyword evidence="2" id="KW-0812">Transmembrane</keyword>
<name>A0A438CYY3_VITVI</name>
<gene>
    <name evidence="3" type="ORF">CK203_116156</name>
</gene>
<reference evidence="3 4" key="1">
    <citation type="journal article" date="2018" name="PLoS Genet.">
        <title>Population sequencing reveals clonal diversity and ancestral inbreeding in the grapevine cultivar Chardonnay.</title>
        <authorList>
            <person name="Roach M.J."/>
            <person name="Johnson D.L."/>
            <person name="Bohlmann J."/>
            <person name="van Vuuren H.J."/>
            <person name="Jones S.J."/>
            <person name="Pretorius I.S."/>
            <person name="Schmidt S.A."/>
            <person name="Borneman A.R."/>
        </authorList>
    </citation>
    <scope>NUCLEOTIDE SEQUENCE [LARGE SCALE GENOMIC DNA]</scope>
    <source>
        <strain evidence="4">cv. Chardonnay</strain>
        <tissue evidence="3">Leaf</tissue>
    </source>
</reference>
<dbReference type="EMBL" id="QGNW01001895">
    <property type="protein sequence ID" value="RVW28429.1"/>
    <property type="molecule type" value="Genomic_DNA"/>
</dbReference>
<evidence type="ECO:0000256" key="1">
    <source>
        <dbReference type="SAM" id="MobiDB-lite"/>
    </source>
</evidence>
<evidence type="ECO:0000313" key="3">
    <source>
        <dbReference type="EMBL" id="RVW28429.1"/>
    </source>
</evidence>
<organism evidence="3 4">
    <name type="scientific">Vitis vinifera</name>
    <name type="common">Grape</name>
    <dbReference type="NCBI Taxonomy" id="29760"/>
    <lineage>
        <taxon>Eukaryota</taxon>
        <taxon>Viridiplantae</taxon>
        <taxon>Streptophyta</taxon>
        <taxon>Embryophyta</taxon>
        <taxon>Tracheophyta</taxon>
        <taxon>Spermatophyta</taxon>
        <taxon>Magnoliopsida</taxon>
        <taxon>eudicotyledons</taxon>
        <taxon>Gunneridae</taxon>
        <taxon>Pentapetalae</taxon>
        <taxon>rosids</taxon>
        <taxon>Vitales</taxon>
        <taxon>Vitaceae</taxon>
        <taxon>Viteae</taxon>
        <taxon>Vitis</taxon>
    </lineage>
</organism>
<keyword evidence="2" id="KW-1133">Transmembrane helix</keyword>
<sequence>MIMAEKLHQLVGFLVETRKPGSKGCGEGCCGKIVCNSSETATVGQPKYSSGGEEDLEKLGQFWAKSWGLRGNLGLEHWNPRSGCWAEEEEKRKFGGGGGLCCILMVGMSTGAEEKSQRRSCDKAVRLGVRVPHAEQRVAEERVSVRLETLNSSDEGAGEQGRVGLGEGKPRSKPDNPDLGLNRWKAREGPISPAAQAPNNDLRRRAPVEVLISSNGNPPETKPLLRGSEDMRKQQGVARLSETDRALKRNHEVWNGVLFLGKRALGLLISILFFLIGLRGGGGEFYDRSGDWTRKYGLIRQCG</sequence>